<gene>
    <name evidence="2" type="ORF">V6N11_075475</name>
</gene>
<reference evidence="2 3" key="1">
    <citation type="journal article" date="2024" name="G3 (Bethesda)">
        <title>Genome assembly of Hibiscus sabdariffa L. provides insights into metabolisms of medicinal natural products.</title>
        <authorList>
            <person name="Kim T."/>
        </authorList>
    </citation>
    <scope>NUCLEOTIDE SEQUENCE [LARGE SCALE GENOMIC DNA]</scope>
    <source>
        <strain evidence="2">TK-2024</strain>
        <tissue evidence="2">Old leaves</tissue>
    </source>
</reference>
<feature type="region of interest" description="Disordered" evidence="1">
    <location>
        <begin position="1"/>
        <end position="83"/>
    </location>
</feature>
<proteinExistence type="predicted"/>
<name>A0ABR2R750_9ROSI</name>
<comment type="caution">
    <text evidence="2">The sequence shown here is derived from an EMBL/GenBank/DDBJ whole genome shotgun (WGS) entry which is preliminary data.</text>
</comment>
<evidence type="ECO:0000313" key="3">
    <source>
        <dbReference type="Proteomes" id="UP001396334"/>
    </source>
</evidence>
<feature type="region of interest" description="Disordered" evidence="1">
    <location>
        <begin position="370"/>
        <end position="391"/>
    </location>
</feature>
<organism evidence="2 3">
    <name type="scientific">Hibiscus sabdariffa</name>
    <name type="common">roselle</name>
    <dbReference type="NCBI Taxonomy" id="183260"/>
    <lineage>
        <taxon>Eukaryota</taxon>
        <taxon>Viridiplantae</taxon>
        <taxon>Streptophyta</taxon>
        <taxon>Embryophyta</taxon>
        <taxon>Tracheophyta</taxon>
        <taxon>Spermatophyta</taxon>
        <taxon>Magnoliopsida</taxon>
        <taxon>eudicotyledons</taxon>
        <taxon>Gunneridae</taxon>
        <taxon>Pentapetalae</taxon>
        <taxon>rosids</taxon>
        <taxon>malvids</taxon>
        <taxon>Malvales</taxon>
        <taxon>Malvaceae</taxon>
        <taxon>Malvoideae</taxon>
        <taxon>Hibiscus</taxon>
    </lineage>
</organism>
<evidence type="ECO:0000256" key="1">
    <source>
        <dbReference type="SAM" id="MobiDB-lite"/>
    </source>
</evidence>
<protein>
    <submittedName>
        <fullName evidence="2">Uncharacterized protein</fullName>
    </submittedName>
</protein>
<sequence length="639" mass="68269">MEKPSEFSGTVFPKIPGSHGGRPPDLMPAPTASAVSGKDVQVLERHGSPIPSEVMPMAKRGRTGTASGCDSMEDGKEVSDYDTSMGEVDASTNLKGSTDNPVQTMGPSLVQVRHDDGQPKLSFRDSLLGKDGGRSTLQTISELDVEDLCGKDTAGIKNPEVEVGRDPKELYGPWMQVTNRRRRGSGSHKNVDTTTTAMTAPVTRGSRFAILQDPQGIEHAICPVTNGMDMQLSVASCDLPATLTLKGKETISAPFHGEGNSGPGSFSGGIVSENISGEMVMDLDANLNANLNGPIDKEVGGLVLENVKAVASSERIVTSDITLNQENHTAVRIGESSKANRIKERRGRVLSASFWGGGSKAQTKIASALKSNLKQGPKPKKRDDRGPANPSLAGRISALVSELDKAKAAEAVWLDECNPLASIATGAANTSPVQVVDLVDENRGWDWQQIAQWLPPKAVGKLAAVKPPRADAGPDISGWRWGENRDFTVRSAYQILHAPVLPRLLITFSVLVHERVNAGRLLFAQVNLLFSSHSPSLSGYSLVCLLAIPSAMVMAFGPPVFPCFAGLYGSGIALRSLARIFHQTLLGYILVSHVKRCINLVADKLAFLSRDKDLGEELLDSPPMEVLDLLHQDMSGVNS</sequence>
<dbReference type="Proteomes" id="UP001396334">
    <property type="component" value="Unassembled WGS sequence"/>
</dbReference>
<accession>A0ABR2R750</accession>
<keyword evidence="3" id="KW-1185">Reference proteome</keyword>
<evidence type="ECO:0000313" key="2">
    <source>
        <dbReference type="EMBL" id="KAK9008586.1"/>
    </source>
</evidence>
<dbReference type="EMBL" id="JBBPBN010000026">
    <property type="protein sequence ID" value="KAK9008586.1"/>
    <property type="molecule type" value="Genomic_DNA"/>
</dbReference>